<keyword evidence="4" id="KW-0547">Nucleotide-binding</keyword>
<evidence type="ECO:0000256" key="2">
    <source>
        <dbReference type="ARBA" id="ARBA00022527"/>
    </source>
</evidence>
<organism evidence="10 11">
    <name type="scientific">Aromia moschata</name>
    <dbReference type="NCBI Taxonomy" id="1265417"/>
    <lineage>
        <taxon>Eukaryota</taxon>
        <taxon>Metazoa</taxon>
        <taxon>Ecdysozoa</taxon>
        <taxon>Arthropoda</taxon>
        <taxon>Hexapoda</taxon>
        <taxon>Insecta</taxon>
        <taxon>Pterygota</taxon>
        <taxon>Neoptera</taxon>
        <taxon>Endopterygota</taxon>
        <taxon>Coleoptera</taxon>
        <taxon>Polyphaga</taxon>
        <taxon>Cucujiformia</taxon>
        <taxon>Chrysomeloidea</taxon>
        <taxon>Cerambycidae</taxon>
        <taxon>Cerambycinae</taxon>
        <taxon>Callichromatini</taxon>
        <taxon>Aromia</taxon>
    </lineage>
</organism>
<keyword evidence="6" id="KW-0067">ATP-binding</keyword>
<evidence type="ECO:0000313" key="11">
    <source>
        <dbReference type="Proteomes" id="UP001162162"/>
    </source>
</evidence>
<gene>
    <name evidence="10" type="ORF">NQ318_014013</name>
</gene>
<dbReference type="GO" id="GO:0005524">
    <property type="term" value="F:ATP binding"/>
    <property type="evidence" value="ECO:0007669"/>
    <property type="project" value="UniProtKB-KW"/>
</dbReference>
<dbReference type="Proteomes" id="UP001162162">
    <property type="component" value="Unassembled WGS sequence"/>
</dbReference>
<evidence type="ECO:0000256" key="8">
    <source>
        <dbReference type="ARBA" id="ARBA00048679"/>
    </source>
</evidence>
<sequence>MGGKRNGQFNASEKRTGILCPDVVTLKQHVLVMSFIGEDHRPAPKLKDAKMSKEDRFGVYEEIVEAMKTLYVKRKLSSCRFVRI</sequence>
<evidence type="ECO:0000256" key="5">
    <source>
        <dbReference type="ARBA" id="ARBA00022777"/>
    </source>
</evidence>
<dbReference type="InterPro" id="IPR051272">
    <property type="entry name" value="RIO-type_Ser/Thr_kinase"/>
</dbReference>
<evidence type="ECO:0000256" key="1">
    <source>
        <dbReference type="ARBA" id="ARBA00012513"/>
    </source>
</evidence>
<comment type="catalytic activity">
    <reaction evidence="7">
        <text>L-threonyl-[protein] + ATP = O-phospho-L-threonyl-[protein] + ADP + H(+)</text>
        <dbReference type="Rhea" id="RHEA:46608"/>
        <dbReference type="Rhea" id="RHEA-COMP:11060"/>
        <dbReference type="Rhea" id="RHEA-COMP:11605"/>
        <dbReference type="ChEBI" id="CHEBI:15378"/>
        <dbReference type="ChEBI" id="CHEBI:30013"/>
        <dbReference type="ChEBI" id="CHEBI:30616"/>
        <dbReference type="ChEBI" id="CHEBI:61977"/>
        <dbReference type="ChEBI" id="CHEBI:456216"/>
        <dbReference type="EC" id="2.7.11.1"/>
    </reaction>
</comment>
<feature type="domain" description="RIO-type" evidence="9">
    <location>
        <begin position="15"/>
        <end position="76"/>
    </location>
</feature>
<dbReference type="AlphaFoldDB" id="A0AAV8YY29"/>
<name>A0AAV8YY29_9CUCU</name>
<dbReference type="EMBL" id="JAPWTK010000028">
    <property type="protein sequence ID" value="KAJ8956659.1"/>
    <property type="molecule type" value="Genomic_DNA"/>
</dbReference>
<evidence type="ECO:0000313" key="10">
    <source>
        <dbReference type="EMBL" id="KAJ8956659.1"/>
    </source>
</evidence>
<proteinExistence type="predicted"/>
<dbReference type="InterPro" id="IPR018934">
    <property type="entry name" value="RIO_dom"/>
</dbReference>
<dbReference type="GO" id="GO:0004674">
    <property type="term" value="F:protein serine/threonine kinase activity"/>
    <property type="evidence" value="ECO:0007669"/>
    <property type="project" value="UniProtKB-KW"/>
</dbReference>
<keyword evidence="11" id="KW-1185">Reference proteome</keyword>
<evidence type="ECO:0000256" key="7">
    <source>
        <dbReference type="ARBA" id="ARBA00047899"/>
    </source>
</evidence>
<comment type="caution">
    <text evidence="10">The sequence shown here is derived from an EMBL/GenBank/DDBJ whole genome shotgun (WGS) entry which is preliminary data.</text>
</comment>
<keyword evidence="3" id="KW-0808">Transferase</keyword>
<dbReference type="PANTHER" id="PTHR45723">
    <property type="entry name" value="SERINE/THREONINE-PROTEIN KINASE RIO1"/>
    <property type="match status" value="1"/>
</dbReference>
<protein>
    <recommendedName>
        <fullName evidence="1">non-specific serine/threonine protein kinase</fullName>
        <ecNumber evidence="1">2.7.11.1</ecNumber>
    </recommendedName>
</protein>
<keyword evidence="5" id="KW-0418">Kinase</keyword>
<keyword evidence="2" id="KW-0723">Serine/threonine-protein kinase</keyword>
<evidence type="ECO:0000256" key="3">
    <source>
        <dbReference type="ARBA" id="ARBA00022679"/>
    </source>
</evidence>
<evidence type="ECO:0000256" key="4">
    <source>
        <dbReference type="ARBA" id="ARBA00022741"/>
    </source>
</evidence>
<evidence type="ECO:0000256" key="6">
    <source>
        <dbReference type="ARBA" id="ARBA00022840"/>
    </source>
</evidence>
<dbReference type="EC" id="2.7.11.1" evidence="1"/>
<reference evidence="10" key="1">
    <citation type="journal article" date="2023" name="Insect Mol. Biol.">
        <title>Genome sequencing provides insights into the evolution of gene families encoding plant cell wall-degrading enzymes in longhorned beetles.</title>
        <authorList>
            <person name="Shin N.R."/>
            <person name="Okamura Y."/>
            <person name="Kirsch R."/>
            <person name="Pauchet Y."/>
        </authorList>
    </citation>
    <scope>NUCLEOTIDE SEQUENCE</scope>
    <source>
        <strain evidence="10">AMC_N1</strain>
    </source>
</reference>
<accession>A0AAV8YY29</accession>
<comment type="catalytic activity">
    <reaction evidence="8">
        <text>L-seryl-[protein] + ATP = O-phospho-L-seryl-[protein] + ADP + H(+)</text>
        <dbReference type="Rhea" id="RHEA:17989"/>
        <dbReference type="Rhea" id="RHEA-COMP:9863"/>
        <dbReference type="Rhea" id="RHEA-COMP:11604"/>
        <dbReference type="ChEBI" id="CHEBI:15378"/>
        <dbReference type="ChEBI" id="CHEBI:29999"/>
        <dbReference type="ChEBI" id="CHEBI:30616"/>
        <dbReference type="ChEBI" id="CHEBI:83421"/>
        <dbReference type="ChEBI" id="CHEBI:456216"/>
        <dbReference type="EC" id="2.7.11.1"/>
    </reaction>
</comment>
<dbReference type="Pfam" id="PF01163">
    <property type="entry name" value="RIO1"/>
    <property type="match status" value="1"/>
</dbReference>
<evidence type="ECO:0000259" key="9">
    <source>
        <dbReference type="Pfam" id="PF01163"/>
    </source>
</evidence>